<keyword evidence="1" id="KW-0328">Glycosyltransferase</keyword>
<gene>
    <name evidence="5" type="ORF">BJ976_000241</name>
</gene>
<dbReference type="InterPro" id="IPR028098">
    <property type="entry name" value="Glyco_trans_4-like_N"/>
</dbReference>
<dbReference type="SUPFAM" id="SSF53756">
    <property type="entry name" value="UDP-Glycosyltransferase/glycogen phosphorylase"/>
    <property type="match status" value="1"/>
</dbReference>
<dbReference type="Pfam" id="PF13439">
    <property type="entry name" value="Glyco_transf_4"/>
    <property type="match status" value="1"/>
</dbReference>
<dbReference type="PANTHER" id="PTHR12526">
    <property type="entry name" value="GLYCOSYLTRANSFERASE"/>
    <property type="match status" value="1"/>
</dbReference>
<evidence type="ECO:0000313" key="5">
    <source>
        <dbReference type="EMBL" id="MBB4881890.1"/>
    </source>
</evidence>
<protein>
    <submittedName>
        <fullName evidence="5">Glycosyltransferase involved in cell wall biosynthesis</fullName>
    </submittedName>
</protein>
<feature type="domain" description="Glycosyltransferase subfamily 4-like N-terminal" evidence="4">
    <location>
        <begin position="19"/>
        <end position="169"/>
    </location>
</feature>
<evidence type="ECO:0000259" key="3">
    <source>
        <dbReference type="Pfam" id="PF00534"/>
    </source>
</evidence>
<dbReference type="Gene3D" id="3.40.50.2000">
    <property type="entry name" value="Glycogen Phosphorylase B"/>
    <property type="match status" value="2"/>
</dbReference>
<dbReference type="InterPro" id="IPR001296">
    <property type="entry name" value="Glyco_trans_1"/>
</dbReference>
<reference evidence="5 6" key="1">
    <citation type="submission" date="2020-08" db="EMBL/GenBank/DDBJ databases">
        <title>Sequencing the genomes of 1000 actinobacteria strains.</title>
        <authorList>
            <person name="Klenk H.-P."/>
        </authorList>
    </citation>
    <scope>NUCLEOTIDE SEQUENCE [LARGE SCALE GENOMIC DNA]</scope>
    <source>
        <strain evidence="5 6">DSM 19079</strain>
    </source>
</reference>
<dbReference type="GO" id="GO:0016757">
    <property type="term" value="F:glycosyltransferase activity"/>
    <property type="evidence" value="ECO:0007669"/>
    <property type="project" value="UniProtKB-KW"/>
</dbReference>
<evidence type="ECO:0000256" key="2">
    <source>
        <dbReference type="ARBA" id="ARBA00022679"/>
    </source>
</evidence>
<dbReference type="PANTHER" id="PTHR12526:SF595">
    <property type="entry name" value="BLL5217 PROTEIN"/>
    <property type="match status" value="1"/>
</dbReference>
<proteinExistence type="predicted"/>
<comment type="caution">
    <text evidence="5">The sequence shown here is derived from an EMBL/GenBank/DDBJ whole genome shotgun (WGS) entry which is preliminary data.</text>
</comment>
<dbReference type="RefSeq" id="WP_167736927.1">
    <property type="nucleotide sequence ID" value="NZ_BMLA01000003.1"/>
</dbReference>
<dbReference type="AlphaFoldDB" id="A0A7W7L1G0"/>
<evidence type="ECO:0000313" key="6">
    <source>
        <dbReference type="Proteomes" id="UP000560081"/>
    </source>
</evidence>
<keyword evidence="2 5" id="KW-0808">Transferase</keyword>
<sequence>MRLAVVTHPLHPIRSPYEGGLEMHTAMTVEHLVRQGHEVTVYGREGTDLPGAEVVPILPPEGAGPDEAGFALRERALADACERILVSDVDAVLNNSLSPAPLQMLGPLPMLTVLHTPATLAPVLAVTDAPDWHPPVHHRWASVSMSNAIAWRHRLPRVEVVPNGIDLDQWVSDERPVPGRAVWSGRITQEKGLHVAIDAARQAGMELHVAGPVSDPAYMADRIRPRLGDDVVYHGHLGHDTLPDLLATGEVFLATPLWAEPFGLATVEAMALGVPVAALLTGSMGEIVAPQAGDLAVHHSAEALAESIRHARRRDRSRVAAWARRFSADTMVEGYLALIEQACEDLEDESARAAAPGTAA</sequence>
<dbReference type="Pfam" id="PF00534">
    <property type="entry name" value="Glycos_transf_1"/>
    <property type="match status" value="1"/>
</dbReference>
<dbReference type="EMBL" id="JACHMC010000001">
    <property type="protein sequence ID" value="MBB4881890.1"/>
    <property type="molecule type" value="Genomic_DNA"/>
</dbReference>
<keyword evidence="6" id="KW-1185">Reference proteome</keyword>
<feature type="domain" description="Glycosyl transferase family 1" evidence="3">
    <location>
        <begin position="182"/>
        <end position="311"/>
    </location>
</feature>
<name>A0A7W7L1G0_9MICC</name>
<organism evidence="5 6">
    <name type="scientific">Micrococcus flavus</name>
    <dbReference type="NCBI Taxonomy" id="384602"/>
    <lineage>
        <taxon>Bacteria</taxon>
        <taxon>Bacillati</taxon>
        <taxon>Actinomycetota</taxon>
        <taxon>Actinomycetes</taxon>
        <taxon>Micrococcales</taxon>
        <taxon>Micrococcaceae</taxon>
        <taxon>Micrococcus</taxon>
    </lineage>
</organism>
<evidence type="ECO:0000256" key="1">
    <source>
        <dbReference type="ARBA" id="ARBA00022676"/>
    </source>
</evidence>
<accession>A0A7W7L1G0</accession>
<evidence type="ECO:0000259" key="4">
    <source>
        <dbReference type="Pfam" id="PF13439"/>
    </source>
</evidence>
<dbReference type="Proteomes" id="UP000560081">
    <property type="component" value="Unassembled WGS sequence"/>
</dbReference>